<keyword evidence="5" id="KW-0539">Nucleus</keyword>
<organism evidence="9 10">
    <name type="scientific">Capsicum baccatum</name>
    <name type="common">Peruvian pepper</name>
    <dbReference type="NCBI Taxonomy" id="33114"/>
    <lineage>
        <taxon>Eukaryota</taxon>
        <taxon>Viridiplantae</taxon>
        <taxon>Streptophyta</taxon>
        <taxon>Embryophyta</taxon>
        <taxon>Tracheophyta</taxon>
        <taxon>Spermatophyta</taxon>
        <taxon>Magnoliopsida</taxon>
        <taxon>eudicotyledons</taxon>
        <taxon>Gunneridae</taxon>
        <taxon>Pentapetalae</taxon>
        <taxon>asterids</taxon>
        <taxon>lamiids</taxon>
        <taxon>Solanales</taxon>
        <taxon>Solanaceae</taxon>
        <taxon>Solanoideae</taxon>
        <taxon>Capsiceae</taxon>
        <taxon>Capsicum</taxon>
    </lineage>
</organism>
<evidence type="ECO:0000256" key="2">
    <source>
        <dbReference type="ARBA" id="ARBA00023015"/>
    </source>
</evidence>
<dbReference type="InterPro" id="IPR011598">
    <property type="entry name" value="bHLH_dom"/>
</dbReference>
<evidence type="ECO:0000256" key="1">
    <source>
        <dbReference type="ARBA" id="ARBA00004123"/>
    </source>
</evidence>
<keyword evidence="4" id="KW-0804">Transcription</keyword>
<keyword evidence="10" id="KW-1185">Reference proteome</keyword>
<dbReference type="SMART" id="SM00353">
    <property type="entry name" value="HLH"/>
    <property type="match status" value="1"/>
</dbReference>
<dbReference type="GO" id="GO:0006879">
    <property type="term" value="P:intracellular iron ion homeostasis"/>
    <property type="evidence" value="ECO:0007669"/>
    <property type="project" value="InterPro"/>
</dbReference>
<protein>
    <submittedName>
        <fullName evidence="9">Transcription factor ILR3</fullName>
    </submittedName>
</protein>
<evidence type="ECO:0000313" key="9">
    <source>
        <dbReference type="EMBL" id="PHT43892.1"/>
    </source>
</evidence>
<dbReference type="GO" id="GO:0000976">
    <property type="term" value="F:transcription cis-regulatory region binding"/>
    <property type="evidence" value="ECO:0007669"/>
    <property type="project" value="UniProtKB-ARBA"/>
</dbReference>
<keyword evidence="3" id="KW-0238">DNA-binding</keyword>
<comment type="subcellular location">
    <subcellularLocation>
        <location evidence="1">Nucleus</location>
    </subcellularLocation>
</comment>
<dbReference type="OrthoDB" id="515493at2759"/>
<accession>A0A2G2WF83</accession>
<reference evidence="10" key="2">
    <citation type="journal article" date="2017" name="J. Anim. Genet.">
        <title>Multiple reference genome sequences of hot pepper reveal the massive evolution of plant disease resistance genes by retroduplication.</title>
        <authorList>
            <person name="Kim S."/>
            <person name="Park J."/>
            <person name="Yeom S.-I."/>
            <person name="Kim Y.-M."/>
            <person name="Seo E."/>
            <person name="Kim K.-T."/>
            <person name="Kim M.-S."/>
            <person name="Lee J.M."/>
            <person name="Cheong K."/>
            <person name="Shin H.-S."/>
            <person name="Kim S.-B."/>
            <person name="Han K."/>
            <person name="Lee J."/>
            <person name="Park M."/>
            <person name="Lee H.-A."/>
            <person name="Lee H.-Y."/>
            <person name="Lee Y."/>
            <person name="Oh S."/>
            <person name="Lee J.H."/>
            <person name="Choi E."/>
            <person name="Choi E."/>
            <person name="Lee S.E."/>
            <person name="Jeon J."/>
            <person name="Kim H."/>
            <person name="Choi G."/>
            <person name="Song H."/>
            <person name="Lee J."/>
            <person name="Lee S.-C."/>
            <person name="Kwon J.-K."/>
            <person name="Lee H.-Y."/>
            <person name="Koo N."/>
            <person name="Hong Y."/>
            <person name="Kim R.W."/>
            <person name="Kang W.-H."/>
            <person name="Huh J.H."/>
            <person name="Kang B.-C."/>
            <person name="Yang T.-J."/>
            <person name="Lee Y.-H."/>
            <person name="Bennetzen J.L."/>
            <person name="Choi D."/>
        </authorList>
    </citation>
    <scope>NUCLEOTIDE SEQUENCE [LARGE SCALE GENOMIC DNA]</scope>
    <source>
        <strain evidence="10">cv. PBC81</strain>
    </source>
</reference>
<feature type="coiled-coil region" evidence="6">
    <location>
        <begin position="116"/>
        <end position="185"/>
    </location>
</feature>
<evidence type="ECO:0000259" key="8">
    <source>
        <dbReference type="PROSITE" id="PS50888"/>
    </source>
</evidence>
<dbReference type="PANTHER" id="PTHR46133">
    <property type="entry name" value="BHLH TRANSCRIPTION FACTOR"/>
    <property type="match status" value="1"/>
</dbReference>
<dbReference type="Proteomes" id="UP000224567">
    <property type="component" value="Unassembled WGS sequence"/>
</dbReference>
<feature type="region of interest" description="Disordered" evidence="7">
    <location>
        <begin position="46"/>
        <end position="72"/>
    </location>
</feature>
<name>A0A2G2WF83_CAPBA</name>
<dbReference type="InterPro" id="IPR044818">
    <property type="entry name" value="ILR3-like"/>
</dbReference>
<dbReference type="PANTHER" id="PTHR46133:SF1">
    <property type="entry name" value="TRANSCRIPTION FACTOR ILR3"/>
    <property type="match status" value="1"/>
</dbReference>
<feature type="compositionally biased region" description="Basic and acidic residues" evidence="7">
    <location>
        <begin position="231"/>
        <end position="243"/>
    </location>
</feature>
<dbReference type="SUPFAM" id="SSF47459">
    <property type="entry name" value="HLH, helix-loop-helix DNA-binding domain"/>
    <property type="match status" value="1"/>
</dbReference>
<keyword evidence="2" id="KW-0805">Transcription regulation</keyword>
<proteinExistence type="predicted"/>
<dbReference type="InterPro" id="IPR036638">
    <property type="entry name" value="HLH_DNA-bd_sf"/>
</dbReference>
<dbReference type="AlphaFoldDB" id="A0A2G2WF83"/>
<evidence type="ECO:0000256" key="5">
    <source>
        <dbReference type="ARBA" id="ARBA00023242"/>
    </source>
</evidence>
<dbReference type="GO" id="GO:0003700">
    <property type="term" value="F:DNA-binding transcription factor activity"/>
    <property type="evidence" value="ECO:0007669"/>
    <property type="project" value="InterPro"/>
</dbReference>
<evidence type="ECO:0000313" key="10">
    <source>
        <dbReference type="Proteomes" id="UP000224567"/>
    </source>
</evidence>
<dbReference type="FunFam" id="4.10.280.10:FF:000104">
    <property type="entry name" value="Transcription factor bHLH34"/>
    <property type="match status" value="1"/>
</dbReference>
<dbReference type="GO" id="GO:0046983">
    <property type="term" value="F:protein dimerization activity"/>
    <property type="evidence" value="ECO:0007669"/>
    <property type="project" value="InterPro"/>
</dbReference>
<feature type="region of interest" description="Disordered" evidence="7">
    <location>
        <begin position="230"/>
        <end position="252"/>
    </location>
</feature>
<dbReference type="CDD" id="cd11446">
    <property type="entry name" value="bHLH_AtILR3_like"/>
    <property type="match status" value="1"/>
</dbReference>
<evidence type="ECO:0000256" key="6">
    <source>
        <dbReference type="SAM" id="Coils"/>
    </source>
</evidence>
<reference evidence="9 10" key="1">
    <citation type="journal article" date="2017" name="Genome Biol.">
        <title>New reference genome sequences of hot pepper reveal the massive evolution of plant disease-resistance genes by retroduplication.</title>
        <authorList>
            <person name="Kim S."/>
            <person name="Park J."/>
            <person name="Yeom S.I."/>
            <person name="Kim Y.M."/>
            <person name="Seo E."/>
            <person name="Kim K.T."/>
            <person name="Kim M.S."/>
            <person name="Lee J.M."/>
            <person name="Cheong K."/>
            <person name="Shin H.S."/>
            <person name="Kim S.B."/>
            <person name="Han K."/>
            <person name="Lee J."/>
            <person name="Park M."/>
            <person name="Lee H.A."/>
            <person name="Lee H.Y."/>
            <person name="Lee Y."/>
            <person name="Oh S."/>
            <person name="Lee J.H."/>
            <person name="Choi E."/>
            <person name="Choi E."/>
            <person name="Lee S.E."/>
            <person name="Jeon J."/>
            <person name="Kim H."/>
            <person name="Choi G."/>
            <person name="Song H."/>
            <person name="Lee J."/>
            <person name="Lee S.C."/>
            <person name="Kwon J.K."/>
            <person name="Lee H.Y."/>
            <person name="Koo N."/>
            <person name="Hong Y."/>
            <person name="Kim R.W."/>
            <person name="Kang W.H."/>
            <person name="Huh J.H."/>
            <person name="Kang B.C."/>
            <person name="Yang T.J."/>
            <person name="Lee Y.H."/>
            <person name="Bennetzen J.L."/>
            <person name="Choi D."/>
        </authorList>
    </citation>
    <scope>NUCLEOTIDE SEQUENCE [LARGE SCALE GENOMIC DNA]</scope>
    <source>
        <strain evidence="10">cv. PBC81</strain>
    </source>
</reference>
<evidence type="ECO:0000256" key="7">
    <source>
        <dbReference type="SAM" id="MobiDB-lite"/>
    </source>
</evidence>
<evidence type="ECO:0000256" key="3">
    <source>
        <dbReference type="ARBA" id="ARBA00023125"/>
    </source>
</evidence>
<sequence length="364" mass="40942">MVSPENTTNWLYDYGFEDSSVPDSNFSASASGFNWPLQNLNGSTNVRSEIDGSIGESDYPKESGSKKRARVESCAPTSSKACREKLRRDRLNDKFMELGALLEAGRPPKTDKSAILVDAVRMVTQLRDEAQKLKDSNLNLQEKIKELKASITSLAVEKTELRDEKQRLKAEKEKLEQQLKTTPAQPSFLPPGIPSAFAAHGQLPGSKLVPIMSYPGVAMWQFMPPAAVDTSQDHFKESDDHNETTVQQESDTKVQQVLNVMPHYTISDISSLWNVLPNSAIHRNYDGRARVGQRASSLKIEKKKKCPRCSRWCKYYDTRSSSIVMCTSCGKKFDPKEDSSFSGRKFDLHRKKQDRQTLLLEGET</sequence>
<dbReference type="EMBL" id="MLFT02000007">
    <property type="protein sequence ID" value="PHT43892.1"/>
    <property type="molecule type" value="Genomic_DNA"/>
</dbReference>
<keyword evidence="6" id="KW-0175">Coiled coil</keyword>
<dbReference type="STRING" id="33114.A0A2G2WF83"/>
<dbReference type="Gene3D" id="4.10.280.10">
    <property type="entry name" value="Helix-loop-helix DNA-binding domain"/>
    <property type="match status" value="1"/>
</dbReference>
<dbReference type="Pfam" id="PF00010">
    <property type="entry name" value="HLH"/>
    <property type="match status" value="1"/>
</dbReference>
<feature type="domain" description="BHLH" evidence="8">
    <location>
        <begin position="75"/>
        <end position="126"/>
    </location>
</feature>
<evidence type="ECO:0000256" key="4">
    <source>
        <dbReference type="ARBA" id="ARBA00023163"/>
    </source>
</evidence>
<dbReference type="PROSITE" id="PS50888">
    <property type="entry name" value="BHLH"/>
    <property type="match status" value="1"/>
</dbReference>
<comment type="caution">
    <text evidence="9">The sequence shown here is derived from an EMBL/GenBank/DDBJ whole genome shotgun (WGS) entry which is preliminary data.</text>
</comment>
<dbReference type="GO" id="GO:0005634">
    <property type="term" value="C:nucleus"/>
    <property type="evidence" value="ECO:0007669"/>
    <property type="project" value="UniProtKB-SubCell"/>
</dbReference>
<gene>
    <name evidence="9" type="ORF">CQW23_17917</name>
</gene>